<keyword evidence="6 8" id="KW-0408">Iron</keyword>
<keyword evidence="7 9" id="KW-0503">Monooxygenase</keyword>
<organism evidence="11 12">
    <name type="scientific">Linum tenue</name>
    <dbReference type="NCBI Taxonomy" id="586396"/>
    <lineage>
        <taxon>Eukaryota</taxon>
        <taxon>Viridiplantae</taxon>
        <taxon>Streptophyta</taxon>
        <taxon>Embryophyta</taxon>
        <taxon>Tracheophyta</taxon>
        <taxon>Spermatophyta</taxon>
        <taxon>Magnoliopsida</taxon>
        <taxon>eudicotyledons</taxon>
        <taxon>Gunneridae</taxon>
        <taxon>Pentapetalae</taxon>
        <taxon>rosids</taxon>
        <taxon>fabids</taxon>
        <taxon>Malpighiales</taxon>
        <taxon>Linaceae</taxon>
        <taxon>Linum</taxon>
    </lineage>
</organism>
<keyword evidence="3 8" id="KW-0349">Heme</keyword>
<dbReference type="CDD" id="cd11072">
    <property type="entry name" value="CYP71-like"/>
    <property type="match status" value="1"/>
</dbReference>
<evidence type="ECO:0000256" key="9">
    <source>
        <dbReference type="RuleBase" id="RU000461"/>
    </source>
</evidence>
<sequence length="518" mass="58994">MEYLPCSSFGAFKIPCLFTLATILVLTFFITRKQRSSKPAAPNSPPGPWKLPVIGNLHQLAGHQPHRRLRDLAHKYGPDVMHLQLGELPYIVISTPESAKLVMKTHDLAFASRPYLLAPDIVYYGCKDIAFAPYGEYWRQMRKICTLELFSAKRVQSFRQIREEEVSNLVAALSRSAEAGEPVDLGPLLHTLTSTVTSRAAFGKVQELNDAFRTVVDNVSDVMSGFKISDLYPSFKLLPVLTGYRAKLEKMREAADSVLDRIIDEHRSRRMEGIKSSGDEKEDLVDVLLNLQENQDDLGVPITTEVLKAVTLEMFLAGIETATTVVEWTMSEMMNNPRVLEKAQREARRVFGDECGNNFNEESLHRLKYLDMVISESLRLHAPVPLLAPRQNRDRKVELDSYEVPVDTNVIVNVWAIGRDPRYWKEPDRFYPERFMDCSTDYKGNDFQFVPFGAGRRMCPGVSFGMAIVKLALASLLFHFDWTLPTEEKTTNMTECFGMTLRRQYPLRLIPVPYHHVI</sequence>
<dbReference type="Pfam" id="PF00067">
    <property type="entry name" value="p450"/>
    <property type="match status" value="1"/>
</dbReference>
<keyword evidence="5 9" id="KW-0560">Oxidoreductase</keyword>
<dbReference type="PANTHER" id="PTHR47955">
    <property type="entry name" value="CYTOCHROME P450 FAMILY 71 PROTEIN"/>
    <property type="match status" value="1"/>
</dbReference>
<evidence type="ECO:0000256" key="6">
    <source>
        <dbReference type="ARBA" id="ARBA00023004"/>
    </source>
</evidence>
<evidence type="ECO:0000256" key="1">
    <source>
        <dbReference type="ARBA" id="ARBA00001971"/>
    </source>
</evidence>
<dbReference type="AlphaFoldDB" id="A0AAV0GSE6"/>
<keyword evidence="4 8" id="KW-0479">Metal-binding</keyword>
<dbReference type="InterPro" id="IPR001128">
    <property type="entry name" value="Cyt_P450"/>
</dbReference>
<dbReference type="GO" id="GO:0016705">
    <property type="term" value="F:oxidoreductase activity, acting on paired donors, with incorporation or reduction of molecular oxygen"/>
    <property type="evidence" value="ECO:0007669"/>
    <property type="project" value="InterPro"/>
</dbReference>
<evidence type="ECO:0000313" key="11">
    <source>
        <dbReference type="EMBL" id="CAI0375581.1"/>
    </source>
</evidence>
<feature type="transmembrane region" description="Helical" evidence="10">
    <location>
        <begin position="12"/>
        <end position="30"/>
    </location>
</feature>
<comment type="similarity">
    <text evidence="2 9">Belongs to the cytochrome P450 family.</text>
</comment>
<evidence type="ECO:0000256" key="3">
    <source>
        <dbReference type="ARBA" id="ARBA00022617"/>
    </source>
</evidence>
<proteinExistence type="inferred from homology"/>
<dbReference type="PRINTS" id="PR00385">
    <property type="entry name" value="P450"/>
</dbReference>
<dbReference type="PANTHER" id="PTHR47955:SF8">
    <property type="entry name" value="CYTOCHROME P450 71D11-LIKE"/>
    <property type="match status" value="1"/>
</dbReference>
<evidence type="ECO:0000256" key="2">
    <source>
        <dbReference type="ARBA" id="ARBA00010617"/>
    </source>
</evidence>
<dbReference type="EMBL" id="CAMGYJ010000002">
    <property type="protein sequence ID" value="CAI0375581.1"/>
    <property type="molecule type" value="Genomic_DNA"/>
</dbReference>
<protein>
    <recommendedName>
        <fullName evidence="13">Cytochrome P450</fullName>
    </recommendedName>
</protein>
<dbReference type="SUPFAM" id="SSF48264">
    <property type="entry name" value="Cytochrome P450"/>
    <property type="match status" value="1"/>
</dbReference>
<gene>
    <name evidence="11" type="ORF">LITE_LOCUS661</name>
</gene>
<evidence type="ECO:0008006" key="13">
    <source>
        <dbReference type="Google" id="ProtNLM"/>
    </source>
</evidence>
<evidence type="ECO:0000256" key="7">
    <source>
        <dbReference type="ARBA" id="ARBA00023033"/>
    </source>
</evidence>
<evidence type="ECO:0000256" key="4">
    <source>
        <dbReference type="ARBA" id="ARBA00022723"/>
    </source>
</evidence>
<evidence type="ECO:0000256" key="10">
    <source>
        <dbReference type="SAM" id="Phobius"/>
    </source>
</evidence>
<dbReference type="GO" id="GO:0005506">
    <property type="term" value="F:iron ion binding"/>
    <property type="evidence" value="ECO:0007669"/>
    <property type="project" value="InterPro"/>
</dbReference>
<name>A0AAV0GSE6_9ROSI</name>
<dbReference type="GO" id="GO:0020037">
    <property type="term" value="F:heme binding"/>
    <property type="evidence" value="ECO:0007669"/>
    <property type="project" value="InterPro"/>
</dbReference>
<dbReference type="InterPro" id="IPR036396">
    <property type="entry name" value="Cyt_P450_sf"/>
</dbReference>
<keyword evidence="10" id="KW-0472">Membrane</keyword>
<dbReference type="Gene3D" id="1.10.630.10">
    <property type="entry name" value="Cytochrome P450"/>
    <property type="match status" value="1"/>
</dbReference>
<evidence type="ECO:0000256" key="5">
    <source>
        <dbReference type="ARBA" id="ARBA00023002"/>
    </source>
</evidence>
<reference evidence="11" key="1">
    <citation type="submission" date="2022-08" db="EMBL/GenBank/DDBJ databases">
        <authorList>
            <person name="Gutierrez-Valencia J."/>
        </authorList>
    </citation>
    <scope>NUCLEOTIDE SEQUENCE</scope>
</reference>
<dbReference type="InterPro" id="IPR017972">
    <property type="entry name" value="Cyt_P450_CS"/>
</dbReference>
<evidence type="ECO:0000313" key="12">
    <source>
        <dbReference type="Proteomes" id="UP001154282"/>
    </source>
</evidence>
<dbReference type="GO" id="GO:0004497">
    <property type="term" value="F:monooxygenase activity"/>
    <property type="evidence" value="ECO:0007669"/>
    <property type="project" value="UniProtKB-KW"/>
</dbReference>
<dbReference type="FunFam" id="1.10.630.10:FF:000043">
    <property type="entry name" value="Cytochrome P450 99A2"/>
    <property type="match status" value="1"/>
</dbReference>
<evidence type="ECO:0000256" key="8">
    <source>
        <dbReference type="PIRSR" id="PIRSR602401-1"/>
    </source>
</evidence>
<accession>A0AAV0GSE6</accession>
<dbReference type="Proteomes" id="UP001154282">
    <property type="component" value="Unassembled WGS sequence"/>
</dbReference>
<keyword evidence="10" id="KW-1133">Transmembrane helix</keyword>
<dbReference type="PROSITE" id="PS00086">
    <property type="entry name" value="CYTOCHROME_P450"/>
    <property type="match status" value="1"/>
</dbReference>
<keyword evidence="10" id="KW-0812">Transmembrane</keyword>
<dbReference type="InterPro" id="IPR002401">
    <property type="entry name" value="Cyt_P450_E_grp-I"/>
</dbReference>
<comment type="caution">
    <text evidence="11">The sequence shown here is derived from an EMBL/GenBank/DDBJ whole genome shotgun (WGS) entry which is preliminary data.</text>
</comment>
<comment type="cofactor">
    <cofactor evidence="1 8">
        <name>heme</name>
        <dbReference type="ChEBI" id="CHEBI:30413"/>
    </cofactor>
</comment>
<keyword evidence="12" id="KW-1185">Reference proteome</keyword>
<feature type="binding site" description="axial binding residue" evidence="8">
    <location>
        <position position="459"/>
    </location>
    <ligand>
        <name>heme</name>
        <dbReference type="ChEBI" id="CHEBI:30413"/>
    </ligand>
    <ligandPart>
        <name>Fe</name>
        <dbReference type="ChEBI" id="CHEBI:18248"/>
    </ligandPart>
</feature>
<dbReference type="PRINTS" id="PR00463">
    <property type="entry name" value="EP450I"/>
</dbReference>